<accession>A0A7W9YMT7</accession>
<dbReference type="PROSITE" id="PS51819">
    <property type="entry name" value="VOC"/>
    <property type="match status" value="1"/>
</dbReference>
<dbReference type="SUPFAM" id="SSF54593">
    <property type="entry name" value="Glyoxalase/Bleomycin resistance protein/Dihydroxybiphenyl dioxygenase"/>
    <property type="match status" value="1"/>
</dbReference>
<feature type="domain" description="VOC" evidence="1">
    <location>
        <begin position="4"/>
        <end position="126"/>
    </location>
</feature>
<evidence type="ECO:0000313" key="3">
    <source>
        <dbReference type="Proteomes" id="UP000546642"/>
    </source>
</evidence>
<name>A0A7W9YMT7_9ACTN</name>
<protein>
    <submittedName>
        <fullName evidence="2">Putative enzyme related to lactoylglutathione lyase</fullName>
    </submittedName>
</protein>
<sequence length="128" mass="14309">MITKLHSTTIIVADQEEALRFYVDTLGWEKREDNTMGEMRWLTVAPRGAQTAVVLGQPEVYDRKPPAPGEAKGCGISVVTDDIDAEYASLRAKGVDFTQEPETMPWGDKATWFNDPSGNQFFLVQPME</sequence>
<comment type="caution">
    <text evidence="2">The sequence shown here is derived from an EMBL/GenBank/DDBJ whole genome shotgun (WGS) entry which is preliminary data.</text>
</comment>
<dbReference type="GO" id="GO:0016829">
    <property type="term" value="F:lyase activity"/>
    <property type="evidence" value="ECO:0007669"/>
    <property type="project" value="UniProtKB-KW"/>
</dbReference>
<keyword evidence="2" id="KW-0456">Lyase</keyword>
<dbReference type="PANTHER" id="PTHR36437:SF2">
    <property type="entry name" value="GLYOXALASE_BLEOMYCIN RESISTANCE PROTEIN_DIOXYGENASE"/>
    <property type="match status" value="1"/>
</dbReference>
<dbReference type="PANTHER" id="PTHR36437">
    <property type="entry name" value="GLYOXALASE/BLEOMYCIN RESISTANCE PROTEIN/DIOXYGENASE"/>
    <property type="match status" value="1"/>
</dbReference>
<gene>
    <name evidence="2" type="ORF">HNR23_005137</name>
</gene>
<dbReference type="Pfam" id="PF00903">
    <property type="entry name" value="Glyoxalase"/>
    <property type="match status" value="1"/>
</dbReference>
<dbReference type="InterPro" id="IPR029068">
    <property type="entry name" value="Glyas_Bleomycin-R_OHBP_Dase"/>
</dbReference>
<keyword evidence="3" id="KW-1185">Reference proteome</keyword>
<dbReference type="Proteomes" id="UP000546642">
    <property type="component" value="Unassembled WGS sequence"/>
</dbReference>
<evidence type="ECO:0000259" key="1">
    <source>
        <dbReference type="PROSITE" id="PS51819"/>
    </source>
</evidence>
<dbReference type="CDD" id="cd07263">
    <property type="entry name" value="VOC_like"/>
    <property type="match status" value="1"/>
</dbReference>
<dbReference type="RefSeq" id="WP_184079520.1">
    <property type="nucleotide sequence ID" value="NZ_JACHDS010000001.1"/>
</dbReference>
<dbReference type="EMBL" id="JACHDS010000001">
    <property type="protein sequence ID" value="MBB6175077.1"/>
    <property type="molecule type" value="Genomic_DNA"/>
</dbReference>
<organism evidence="2 3">
    <name type="scientific">Nocardiopsis mwathae</name>
    <dbReference type="NCBI Taxonomy" id="1472723"/>
    <lineage>
        <taxon>Bacteria</taxon>
        <taxon>Bacillati</taxon>
        <taxon>Actinomycetota</taxon>
        <taxon>Actinomycetes</taxon>
        <taxon>Streptosporangiales</taxon>
        <taxon>Nocardiopsidaceae</taxon>
        <taxon>Nocardiopsis</taxon>
    </lineage>
</organism>
<reference evidence="2 3" key="1">
    <citation type="submission" date="2020-08" db="EMBL/GenBank/DDBJ databases">
        <title>Sequencing the genomes of 1000 actinobacteria strains.</title>
        <authorList>
            <person name="Klenk H.-P."/>
        </authorList>
    </citation>
    <scope>NUCLEOTIDE SEQUENCE [LARGE SCALE GENOMIC DNA]</scope>
    <source>
        <strain evidence="2 3">DSM 46659</strain>
    </source>
</reference>
<dbReference type="Gene3D" id="3.10.180.10">
    <property type="entry name" value="2,3-Dihydroxybiphenyl 1,2-Dioxygenase, domain 1"/>
    <property type="match status" value="1"/>
</dbReference>
<dbReference type="InterPro" id="IPR004360">
    <property type="entry name" value="Glyas_Fos-R_dOase_dom"/>
</dbReference>
<proteinExistence type="predicted"/>
<dbReference type="InterPro" id="IPR037523">
    <property type="entry name" value="VOC_core"/>
</dbReference>
<evidence type="ECO:0000313" key="2">
    <source>
        <dbReference type="EMBL" id="MBB6175077.1"/>
    </source>
</evidence>
<dbReference type="AlphaFoldDB" id="A0A7W9YMT7"/>